<evidence type="ECO:0000313" key="1">
    <source>
        <dbReference type="EMBL" id="EOA05935.1"/>
    </source>
</evidence>
<protein>
    <recommendedName>
        <fullName evidence="3">DUF4105 domain-containing protein</fullName>
    </recommendedName>
</protein>
<reference evidence="1 2" key="1">
    <citation type="journal article" date="2013" name="Front. Microbiol.">
        <title>The genome of the endophytic bacterium H. frisingense GSF30(T) identifies diverse strategies in the Herbaspirillum genus to interact with plants.</title>
        <authorList>
            <person name="Straub D."/>
            <person name="Rothballer M."/>
            <person name="Hartmann A."/>
            <person name="Ludewig U."/>
        </authorList>
    </citation>
    <scope>NUCLEOTIDE SEQUENCE [LARGE SCALE GENOMIC DNA]</scope>
    <source>
        <strain evidence="1 2">GSF30</strain>
    </source>
</reference>
<proteinExistence type="predicted"/>
<accession>A0AAI9IH48</accession>
<dbReference type="EMBL" id="AEEC02000005">
    <property type="protein sequence ID" value="EOA05935.1"/>
    <property type="molecule type" value="Genomic_DNA"/>
</dbReference>
<comment type="caution">
    <text evidence="1">The sequence shown here is derived from an EMBL/GenBank/DDBJ whole genome shotgun (WGS) entry which is preliminary data.</text>
</comment>
<dbReference type="AlphaFoldDB" id="A0AAI9IH48"/>
<sequence>MEKQLRSPSTGKTLRKVDTRTLTPVSDTSEKTITVQREFVEVIFGDSRIFSLGSQWGHVAIVVDDTVYTRAHDEYVVMPKNIYLYGGEIQKTLKDRTIEGQSYRDSIGLLLWLSPQEKRKVEAELKRRVEQDRQLIRETNGTRSSYSLLDNSCSTNVADVLELVGILAHDPRWPPTPVTPAELLAALGKSRRLVKKNFYPKR</sequence>
<gene>
    <name evidence="1" type="ORF">HFRIS_005733</name>
</gene>
<organism evidence="1 2">
    <name type="scientific">Herbaspirillum frisingense GSF30</name>
    <dbReference type="NCBI Taxonomy" id="864073"/>
    <lineage>
        <taxon>Bacteria</taxon>
        <taxon>Pseudomonadati</taxon>
        <taxon>Pseudomonadota</taxon>
        <taxon>Betaproteobacteria</taxon>
        <taxon>Burkholderiales</taxon>
        <taxon>Oxalobacteraceae</taxon>
        <taxon>Herbaspirillum</taxon>
    </lineage>
</organism>
<evidence type="ECO:0008006" key="3">
    <source>
        <dbReference type="Google" id="ProtNLM"/>
    </source>
</evidence>
<name>A0AAI9IH48_9BURK</name>
<dbReference type="RefSeq" id="WP_006462311.1">
    <property type="nucleotide sequence ID" value="NZ_AEEC02000005.1"/>
</dbReference>
<evidence type="ECO:0000313" key="2">
    <source>
        <dbReference type="Proteomes" id="UP000006772"/>
    </source>
</evidence>
<dbReference type="Proteomes" id="UP000006772">
    <property type="component" value="Unassembled WGS sequence"/>
</dbReference>